<keyword evidence="2" id="KW-1185">Reference proteome</keyword>
<gene>
    <name evidence="1" type="ORF">HCT14_04360</name>
</gene>
<sequence>MNTPVFDRLVSLLSADERKAMLEQISMGSSSVDTVNFVRSALSESPYSSIVQEYKSLSFWQKIWYQILAYIDKRTKEEMLHQKLLEGLSLDITRNFGEYVSFERSRFLSAFCDSFVQLANAVQIFKKPLDDILGEHRKEYYAFLVGVVDPSTQKKLLIASNPEFIIDNDQADDSINSSKLRTMMEEKIQLIIKEMTLEVREKLYFYARQIAHLERLSNFNYDKIIASYSTDNTCTIRLISKSLKKLNGILSSFKEIPDQALLQSIFLFSYSVKETAADYYHTELQKDLAQAMNAVTAINHFARIPLTEMLAVIGDNYFYEPAVLSGGEDWLALYRKFWKGRSNRLYQEFLVSKKANSIDRSICDYYKLTAYPSIDGYASAEWQEEIFAPVHEGSIGLVYFFFTHPYQDECLEIVQRLHAEGNFFRKENAKELADAVSSITLLNSEIAEFERAMSPSGGYFYIRLQEFARGEKSVGLAGLHALIEKHVTLILNRSTEVLFILSSVFGGVIERTIGGRYDTISNFDALGLSRKRVEQVKEILTVTYQFLVDKRDLEERVANLALENREEVETTIADSVMQGEKSGTS</sequence>
<dbReference type="AlphaFoldDB" id="A0A968KTV2"/>
<accession>A0A968KTV2</accession>
<dbReference type="InterPro" id="IPR035196">
    <property type="entry name" value="DUF5312"/>
</dbReference>
<evidence type="ECO:0000313" key="2">
    <source>
        <dbReference type="Proteomes" id="UP000711995"/>
    </source>
</evidence>
<reference evidence="1 2" key="1">
    <citation type="submission" date="2020-03" db="EMBL/GenBank/DDBJ databases">
        <title>Spirochaetal bacteria isolated from arthropods constitute a novel genus Entomospira genus novum within the order Spirochaetales.</title>
        <authorList>
            <person name="Grana-Miraglia L."/>
            <person name="Sikutova S."/>
            <person name="Fingerle V."/>
            <person name="Sing A."/>
            <person name="Castillo-Ramirez S."/>
            <person name="Margos G."/>
            <person name="Rudolf I."/>
        </authorList>
    </citation>
    <scope>NUCLEOTIDE SEQUENCE [LARGE SCALE GENOMIC DNA]</scope>
    <source>
        <strain evidence="1 2">BR193</strain>
    </source>
</reference>
<dbReference type="EMBL" id="JAATLJ010000001">
    <property type="protein sequence ID" value="NIZ40741.1"/>
    <property type="molecule type" value="Genomic_DNA"/>
</dbReference>
<proteinExistence type="predicted"/>
<comment type="caution">
    <text evidence="1">The sequence shown here is derived from an EMBL/GenBank/DDBJ whole genome shotgun (WGS) entry which is preliminary data.</text>
</comment>
<name>A0A968KTV2_9SPIO</name>
<dbReference type="Pfam" id="PF17239">
    <property type="entry name" value="DUF5312"/>
    <property type="match status" value="1"/>
</dbReference>
<dbReference type="Proteomes" id="UP000711995">
    <property type="component" value="Unassembled WGS sequence"/>
</dbReference>
<dbReference type="RefSeq" id="WP_167700324.1">
    <property type="nucleotide sequence ID" value="NZ_CP118174.1"/>
</dbReference>
<evidence type="ECO:0000313" key="1">
    <source>
        <dbReference type="EMBL" id="NIZ40741.1"/>
    </source>
</evidence>
<protein>
    <submittedName>
        <fullName evidence="1">Uncharacterized protein</fullName>
    </submittedName>
</protein>
<organism evidence="1 2">
    <name type="scientific">Entomospira entomophila</name>
    <dbReference type="NCBI Taxonomy" id="2719988"/>
    <lineage>
        <taxon>Bacteria</taxon>
        <taxon>Pseudomonadati</taxon>
        <taxon>Spirochaetota</taxon>
        <taxon>Spirochaetia</taxon>
        <taxon>Spirochaetales</taxon>
        <taxon>Spirochaetaceae</taxon>
        <taxon>Entomospira</taxon>
    </lineage>
</organism>